<accession>A0A8T1X1N6</accession>
<proteinExistence type="predicted"/>
<dbReference type="Proteomes" id="UP000693981">
    <property type="component" value="Unassembled WGS sequence"/>
</dbReference>
<evidence type="ECO:0000313" key="2">
    <source>
        <dbReference type="EMBL" id="KAG7398398.1"/>
    </source>
</evidence>
<feature type="region of interest" description="Disordered" evidence="1">
    <location>
        <begin position="138"/>
        <end position="158"/>
    </location>
</feature>
<dbReference type="OrthoDB" id="164858at2759"/>
<organism evidence="2 3">
    <name type="scientific">Phytophthora boehmeriae</name>
    <dbReference type="NCBI Taxonomy" id="109152"/>
    <lineage>
        <taxon>Eukaryota</taxon>
        <taxon>Sar</taxon>
        <taxon>Stramenopiles</taxon>
        <taxon>Oomycota</taxon>
        <taxon>Peronosporomycetes</taxon>
        <taxon>Peronosporales</taxon>
        <taxon>Peronosporaceae</taxon>
        <taxon>Phytophthora</taxon>
    </lineage>
</organism>
<keyword evidence="3" id="KW-1185">Reference proteome</keyword>
<gene>
    <name evidence="2" type="ORF">PHYBOEH_011199</name>
</gene>
<evidence type="ECO:0000313" key="3">
    <source>
        <dbReference type="Proteomes" id="UP000693981"/>
    </source>
</evidence>
<name>A0A8T1X1N6_9STRA</name>
<protein>
    <submittedName>
        <fullName evidence="2">Uncharacterized protein</fullName>
    </submittedName>
</protein>
<comment type="caution">
    <text evidence="2">The sequence shown here is derived from an EMBL/GenBank/DDBJ whole genome shotgun (WGS) entry which is preliminary data.</text>
</comment>
<reference evidence="2" key="1">
    <citation type="submission" date="2021-02" db="EMBL/GenBank/DDBJ databases">
        <authorList>
            <person name="Palmer J.M."/>
        </authorList>
    </citation>
    <scope>NUCLEOTIDE SEQUENCE</scope>
    <source>
        <strain evidence="2">SCRP23</strain>
    </source>
</reference>
<sequence>MSDDLLDNMSLSDDEMLDNLADDMLMEMAEEEEVSTAPSSVPPSWFHAPVAAPMNPMAAPRVGNNMPDLGQMMSQMMPMMSQMLGANAGANPMFAGGNNSLQQARVSWQELVKRHVPSDDQQDWLTTIDADATKLRVASSNQQLNKPHSKSYSPKPSTLPSAFLQADTLLKSMLTEAVRAAQLEQNGRWQQLRDDVVPQLNQTGMTKVFENKLKELLRQRVVNDPDYLAQKDSDRFRNITAALAV</sequence>
<dbReference type="AlphaFoldDB" id="A0A8T1X1N6"/>
<dbReference type="EMBL" id="JAGDFL010000082">
    <property type="protein sequence ID" value="KAG7398398.1"/>
    <property type="molecule type" value="Genomic_DNA"/>
</dbReference>
<evidence type="ECO:0000256" key="1">
    <source>
        <dbReference type="SAM" id="MobiDB-lite"/>
    </source>
</evidence>